<dbReference type="GO" id="GO:0008270">
    <property type="term" value="F:zinc ion binding"/>
    <property type="evidence" value="ECO:0007669"/>
    <property type="project" value="UniProtKB-KW"/>
</dbReference>
<evidence type="ECO:0000256" key="1">
    <source>
        <dbReference type="PROSITE-ProRule" id="PRU00469"/>
    </source>
</evidence>
<keyword evidence="1" id="KW-0862">Zinc</keyword>
<evidence type="ECO:0000313" key="3">
    <source>
        <dbReference type="EMBL" id="OQD59024.1"/>
    </source>
</evidence>
<dbReference type="Proteomes" id="UP000191661">
    <property type="component" value="Unassembled WGS sequence"/>
</dbReference>
<dbReference type="PROSITE" id="PS51134">
    <property type="entry name" value="ZF_TFIIB"/>
    <property type="match status" value="1"/>
</dbReference>
<dbReference type="InterPro" id="IPR013137">
    <property type="entry name" value="Znf_TFIIB"/>
</dbReference>
<name>A0A1V6N2Y9_METAZ</name>
<keyword evidence="4" id="KW-1185">Reference proteome</keyword>
<evidence type="ECO:0000259" key="2">
    <source>
        <dbReference type="PROSITE" id="PS51134"/>
    </source>
</evidence>
<feature type="domain" description="TFIIB-type" evidence="2">
    <location>
        <begin position="50"/>
        <end position="79"/>
    </location>
</feature>
<organism evidence="3 4">
    <name type="scientific">Methanobrevibacter arboriphilus JCM 13429 = DSM 1125</name>
    <dbReference type="NCBI Taxonomy" id="1300164"/>
    <lineage>
        <taxon>Archaea</taxon>
        <taxon>Methanobacteriati</taxon>
        <taxon>Methanobacteriota</taxon>
        <taxon>Methanomada group</taxon>
        <taxon>Methanobacteria</taxon>
        <taxon>Methanobacteriales</taxon>
        <taxon>Methanobacteriaceae</taxon>
        <taxon>Methanobrevibacter</taxon>
    </lineage>
</organism>
<gene>
    <name evidence="3" type="ORF">MBBAR_6c01340</name>
</gene>
<reference evidence="3 4" key="1">
    <citation type="submission" date="2014-12" db="EMBL/GenBank/DDBJ databases">
        <title>Genome sequence of Methanobrevibacter arboriphilicus DH1, DSM1125.</title>
        <authorList>
            <person name="Poehlein A."/>
            <person name="Thauer R.K."/>
            <person name="Seedorf H."/>
            <person name="Daniel R."/>
        </authorList>
    </citation>
    <scope>NUCLEOTIDE SEQUENCE [LARGE SCALE GENOMIC DNA]</scope>
    <source>
        <strain evidence="3 4">DH1</strain>
    </source>
</reference>
<dbReference type="EMBL" id="JXMW01000006">
    <property type="protein sequence ID" value="OQD59024.1"/>
    <property type="molecule type" value="Genomic_DNA"/>
</dbReference>
<dbReference type="OrthoDB" id="16897at183925"/>
<dbReference type="RefSeq" id="WP_080460080.1">
    <property type="nucleotide sequence ID" value="NZ_BBET01000055.1"/>
</dbReference>
<proteinExistence type="predicted"/>
<sequence>MDIKKFSSMIINKCPECNGKNIEISYNHMIKRYTLTCFNCNKYYKIGEQNNICCPECNGKDICYEKLEIICKKCGLVLSSVPPSYVANFKVVFDWGIKL</sequence>
<comment type="caution">
    <text evidence="3">The sequence shown here is derived from an EMBL/GenBank/DDBJ whole genome shotgun (WGS) entry which is preliminary data.</text>
</comment>
<keyword evidence="1" id="KW-0863">Zinc-finger</keyword>
<dbReference type="AlphaFoldDB" id="A0A1V6N2Y9"/>
<evidence type="ECO:0000313" key="4">
    <source>
        <dbReference type="Proteomes" id="UP000191661"/>
    </source>
</evidence>
<protein>
    <recommendedName>
        <fullName evidence="2">TFIIB-type domain-containing protein</fullName>
    </recommendedName>
</protein>
<keyword evidence="1" id="KW-0479">Metal-binding</keyword>
<accession>A0A1V6N2Y9</accession>